<proteinExistence type="predicted"/>
<accession>A0A2S0NAI1</accession>
<dbReference type="EMBL" id="CP027668">
    <property type="protein sequence ID" value="AVO45155.1"/>
    <property type="molecule type" value="Genomic_DNA"/>
</dbReference>
<sequence>MTAGGISLHAVDVVSGQAATGMRVAIRRIAPDEAAVAEGILGANGMLDHPVVTGEGMIAGTYVASFAIRDFYAPRGIPCPFLDRLDFRFVVEDPGPHVHLPLKFSPWGLALFRGV</sequence>
<dbReference type="RefSeq" id="WP_106748496.1">
    <property type="nucleotide sequence ID" value="NZ_CP027668.1"/>
</dbReference>
<name>A0A2S0NAI1_9HYPH</name>
<feature type="domain" description="Transthyretin/hydroxyisourate hydrolase" evidence="1">
    <location>
        <begin position="6"/>
        <end position="114"/>
    </location>
</feature>
<dbReference type="Proteomes" id="UP000237889">
    <property type="component" value="Chromosome"/>
</dbReference>
<gene>
    <name evidence="2" type="ORF">C6569_08810</name>
</gene>
<dbReference type="Gene3D" id="2.60.40.180">
    <property type="entry name" value="Transthyretin/hydroxyisourate hydrolase domain"/>
    <property type="match status" value="1"/>
</dbReference>
<dbReference type="GO" id="GO:0016787">
    <property type="term" value="F:hydrolase activity"/>
    <property type="evidence" value="ECO:0007669"/>
    <property type="project" value="UniProtKB-KW"/>
</dbReference>
<reference evidence="2 3" key="1">
    <citation type="submission" date="2018-03" db="EMBL/GenBank/DDBJ databases">
        <title>Genome sequencing of Phreatobacter sp.</title>
        <authorList>
            <person name="Kim S.-J."/>
            <person name="Heo J."/>
            <person name="Kwon S.-W."/>
        </authorList>
    </citation>
    <scope>NUCLEOTIDE SEQUENCE [LARGE SCALE GENOMIC DNA]</scope>
    <source>
        <strain evidence="2 3">S-12</strain>
    </source>
</reference>
<dbReference type="Pfam" id="PF00576">
    <property type="entry name" value="Transthyretin"/>
    <property type="match status" value="1"/>
</dbReference>
<keyword evidence="2" id="KW-0378">Hydrolase</keyword>
<dbReference type="InterPro" id="IPR023416">
    <property type="entry name" value="Transthyretin/HIU_hydrolase_d"/>
</dbReference>
<evidence type="ECO:0000313" key="2">
    <source>
        <dbReference type="EMBL" id="AVO45155.1"/>
    </source>
</evidence>
<dbReference type="InterPro" id="IPR036817">
    <property type="entry name" value="Transthyretin/HIU_hydrolase_sf"/>
</dbReference>
<evidence type="ECO:0000313" key="3">
    <source>
        <dbReference type="Proteomes" id="UP000237889"/>
    </source>
</evidence>
<dbReference type="AlphaFoldDB" id="A0A2S0NAI1"/>
<protein>
    <submittedName>
        <fullName evidence="2">5-hydroxyisourate hydrolase</fullName>
    </submittedName>
</protein>
<dbReference type="KEGG" id="phr:C6569_08810"/>
<dbReference type="OrthoDB" id="9792386at2"/>
<evidence type="ECO:0000259" key="1">
    <source>
        <dbReference type="Pfam" id="PF00576"/>
    </source>
</evidence>
<keyword evidence="3" id="KW-1185">Reference proteome</keyword>
<organism evidence="2 3">
    <name type="scientific">Phreatobacter cathodiphilus</name>
    <dbReference type="NCBI Taxonomy" id="1868589"/>
    <lineage>
        <taxon>Bacteria</taxon>
        <taxon>Pseudomonadati</taxon>
        <taxon>Pseudomonadota</taxon>
        <taxon>Alphaproteobacteria</taxon>
        <taxon>Hyphomicrobiales</taxon>
        <taxon>Phreatobacteraceae</taxon>
        <taxon>Phreatobacter</taxon>
    </lineage>
</organism>
<dbReference type="SUPFAM" id="SSF49472">
    <property type="entry name" value="Transthyretin (synonym: prealbumin)"/>
    <property type="match status" value="1"/>
</dbReference>